<evidence type="ECO:0000256" key="3">
    <source>
        <dbReference type="ARBA" id="ARBA00022448"/>
    </source>
</evidence>
<dbReference type="SUPFAM" id="SSF53850">
    <property type="entry name" value="Periplasmic binding protein-like II"/>
    <property type="match status" value="1"/>
</dbReference>
<feature type="domain" description="Solute-binding protein family 5" evidence="5">
    <location>
        <begin position="1"/>
        <end position="155"/>
    </location>
</feature>
<dbReference type="InterPro" id="IPR039424">
    <property type="entry name" value="SBP_5"/>
</dbReference>
<protein>
    <recommendedName>
        <fullName evidence="5">Solute-binding protein family 5 domain-containing protein</fullName>
    </recommendedName>
</protein>
<dbReference type="Pfam" id="PF00496">
    <property type="entry name" value="SBP_bac_5"/>
    <property type="match status" value="1"/>
</dbReference>
<proteinExistence type="inferred from homology"/>
<dbReference type="EMBL" id="BARS01016349">
    <property type="protein sequence ID" value="GAF86655.1"/>
    <property type="molecule type" value="Genomic_DNA"/>
</dbReference>
<dbReference type="PANTHER" id="PTHR30290:SF10">
    <property type="entry name" value="PERIPLASMIC OLIGOPEPTIDE-BINDING PROTEIN-RELATED"/>
    <property type="match status" value="1"/>
</dbReference>
<dbReference type="GO" id="GO:1904680">
    <property type="term" value="F:peptide transmembrane transporter activity"/>
    <property type="evidence" value="ECO:0007669"/>
    <property type="project" value="TreeGrafter"/>
</dbReference>
<evidence type="ECO:0000259" key="5">
    <source>
        <dbReference type="Pfam" id="PF00496"/>
    </source>
</evidence>
<dbReference type="InterPro" id="IPR000914">
    <property type="entry name" value="SBP_5_dom"/>
</dbReference>
<sequence>PCDDVRVRKAMAYAINYDELISTILGKSGIRMYSPTPPVLGYEEVRIYDYNPQKARDLLTAAGYPDGITIKLPHWPAATAAADEIILAIQSYFRDVGIILDIDIVERATWKAGRIGIRHDWLADTTTEFLYHCYIWGWSSDTMFVGDDMFSTCRGEAASNYNFYSNEDVDELIYFSVSQAPIEERISAIEEAQRIMMEDCALIPLYCSPGFSASTAKYTGHMILPNGYQYFGDGSLRK</sequence>
<feature type="non-terminal residue" evidence="6">
    <location>
        <position position="1"/>
    </location>
</feature>
<name>X0UDU2_9ZZZZ</name>
<keyword evidence="3" id="KW-0813">Transport</keyword>
<dbReference type="GO" id="GO:0015833">
    <property type="term" value="P:peptide transport"/>
    <property type="evidence" value="ECO:0007669"/>
    <property type="project" value="TreeGrafter"/>
</dbReference>
<dbReference type="Gene3D" id="3.10.105.10">
    <property type="entry name" value="Dipeptide-binding Protein, Domain 3"/>
    <property type="match status" value="1"/>
</dbReference>
<dbReference type="AlphaFoldDB" id="X0UDU2"/>
<gene>
    <name evidence="6" type="ORF">S01H1_26915</name>
</gene>
<keyword evidence="4" id="KW-0732">Signal</keyword>
<dbReference type="GO" id="GO:0030313">
    <property type="term" value="C:cell envelope"/>
    <property type="evidence" value="ECO:0007669"/>
    <property type="project" value="UniProtKB-SubCell"/>
</dbReference>
<dbReference type="CDD" id="cd00995">
    <property type="entry name" value="PBP2_NikA_DppA_OppA_like"/>
    <property type="match status" value="1"/>
</dbReference>
<evidence type="ECO:0000256" key="4">
    <source>
        <dbReference type="ARBA" id="ARBA00022729"/>
    </source>
</evidence>
<accession>X0UDU2</accession>
<dbReference type="PANTHER" id="PTHR30290">
    <property type="entry name" value="PERIPLASMIC BINDING COMPONENT OF ABC TRANSPORTER"/>
    <property type="match status" value="1"/>
</dbReference>
<comment type="caution">
    <text evidence="6">The sequence shown here is derived from an EMBL/GenBank/DDBJ whole genome shotgun (WGS) entry which is preliminary data.</text>
</comment>
<comment type="similarity">
    <text evidence="2">Belongs to the bacterial solute-binding protein 5 family.</text>
</comment>
<evidence type="ECO:0000313" key="6">
    <source>
        <dbReference type="EMBL" id="GAF86655.1"/>
    </source>
</evidence>
<evidence type="ECO:0000256" key="1">
    <source>
        <dbReference type="ARBA" id="ARBA00004196"/>
    </source>
</evidence>
<reference evidence="6" key="1">
    <citation type="journal article" date="2014" name="Front. Microbiol.">
        <title>High frequency of phylogenetically diverse reductive dehalogenase-homologous genes in deep subseafloor sedimentary metagenomes.</title>
        <authorList>
            <person name="Kawai M."/>
            <person name="Futagami T."/>
            <person name="Toyoda A."/>
            <person name="Takaki Y."/>
            <person name="Nishi S."/>
            <person name="Hori S."/>
            <person name="Arai W."/>
            <person name="Tsubouchi T."/>
            <person name="Morono Y."/>
            <person name="Uchiyama I."/>
            <person name="Ito T."/>
            <person name="Fujiyama A."/>
            <person name="Inagaki F."/>
            <person name="Takami H."/>
        </authorList>
    </citation>
    <scope>NUCLEOTIDE SEQUENCE</scope>
    <source>
        <strain evidence="6">Expedition CK06-06</strain>
    </source>
</reference>
<comment type="subcellular location">
    <subcellularLocation>
        <location evidence="1">Cell envelope</location>
    </subcellularLocation>
</comment>
<evidence type="ECO:0000256" key="2">
    <source>
        <dbReference type="ARBA" id="ARBA00005695"/>
    </source>
</evidence>
<organism evidence="6">
    <name type="scientific">marine sediment metagenome</name>
    <dbReference type="NCBI Taxonomy" id="412755"/>
    <lineage>
        <taxon>unclassified sequences</taxon>
        <taxon>metagenomes</taxon>
        <taxon>ecological metagenomes</taxon>
    </lineage>
</organism>